<dbReference type="EMBL" id="JACHHB010000002">
    <property type="protein sequence ID" value="MBB5172456.1"/>
    <property type="molecule type" value="Genomic_DNA"/>
</dbReference>
<feature type="chain" id="PRO_5032387293" evidence="2">
    <location>
        <begin position="18"/>
        <end position="442"/>
    </location>
</feature>
<sequence>MKMIALIAMFLVTACSAANQSVNKIEDHLQKGDIQAAVTTYEEATNNDDYDDETQADIQQQTESTVKNFTQEQTTAFKEGTLTHEDITTILDDLHNFDTPAIHTIIDEERDEVETYQTSIDHFHTAKDHSNQGNYLDALEHYEQVTEETETEYTQAQEQIEATKEHLYNQQTTQANESYENHQYQEAYEHITTLEDHFQGEAQYEEQKDQYLNAMIDDGLERAVEHTDNESFREAILLLEDLQAHGEREDEIAEQLTETEAAYEAYQDDRKDELLAQTNEVYDDMTGVTYIAPQGYAAQYIEIDRYEVSFYPRIIEIDGDALFGVVTGFHQDSWLFYESIMFNVDGDRFEWMFNSYDRNTDIGRGIYEWYVFDDIAMPDLLEDVEKIANGEQVDIRFVGEGFRDYTLTDAEKEQFTLFLELYEYYDGGRSDASWGEGDLDAL</sequence>
<dbReference type="AlphaFoldDB" id="A0A840QM76"/>
<reference evidence="3 4" key="1">
    <citation type="submission" date="2020-08" db="EMBL/GenBank/DDBJ databases">
        <title>Genomic Encyclopedia of Type Strains, Phase IV (KMG-IV): sequencing the most valuable type-strain genomes for metagenomic binning, comparative biology and taxonomic classification.</title>
        <authorList>
            <person name="Goeker M."/>
        </authorList>
    </citation>
    <scope>NUCLEOTIDE SEQUENCE [LARGE SCALE GENOMIC DNA]</scope>
    <source>
        <strain evidence="3 4">DSM 24696</strain>
    </source>
</reference>
<keyword evidence="1" id="KW-0175">Coiled coil</keyword>
<evidence type="ECO:0000313" key="3">
    <source>
        <dbReference type="EMBL" id="MBB5172456.1"/>
    </source>
</evidence>
<protein>
    <submittedName>
        <fullName evidence="3">Uncharacterized protein</fullName>
    </submittedName>
</protein>
<evidence type="ECO:0000256" key="2">
    <source>
        <dbReference type="SAM" id="SignalP"/>
    </source>
</evidence>
<keyword evidence="2" id="KW-0732">Signal</keyword>
<proteinExistence type="predicted"/>
<dbReference type="RefSeq" id="WP_184662922.1">
    <property type="nucleotide sequence ID" value="NZ_JACHHB010000002.1"/>
</dbReference>
<organism evidence="3 4">
    <name type="scientific">Texcoconibacillus texcoconensis</name>
    <dbReference type="NCBI Taxonomy" id="1095777"/>
    <lineage>
        <taxon>Bacteria</taxon>
        <taxon>Bacillati</taxon>
        <taxon>Bacillota</taxon>
        <taxon>Bacilli</taxon>
        <taxon>Bacillales</taxon>
        <taxon>Bacillaceae</taxon>
        <taxon>Texcoconibacillus</taxon>
    </lineage>
</organism>
<evidence type="ECO:0000313" key="4">
    <source>
        <dbReference type="Proteomes" id="UP000551878"/>
    </source>
</evidence>
<gene>
    <name evidence="3" type="ORF">HNQ41_000600</name>
</gene>
<accession>A0A840QM76</accession>
<feature type="coiled-coil region" evidence="1">
    <location>
        <begin position="139"/>
        <end position="166"/>
    </location>
</feature>
<evidence type="ECO:0000256" key="1">
    <source>
        <dbReference type="SAM" id="Coils"/>
    </source>
</evidence>
<dbReference type="PROSITE" id="PS51257">
    <property type="entry name" value="PROKAR_LIPOPROTEIN"/>
    <property type="match status" value="1"/>
</dbReference>
<comment type="caution">
    <text evidence="3">The sequence shown here is derived from an EMBL/GenBank/DDBJ whole genome shotgun (WGS) entry which is preliminary data.</text>
</comment>
<dbReference type="Proteomes" id="UP000551878">
    <property type="component" value="Unassembled WGS sequence"/>
</dbReference>
<keyword evidence="4" id="KW-1185">Reference proteome</keyword>
<feature type="signal peptide" evidence="2">
    <location>
        <begin position="1"/>
        <end position="17"/>
    </location>
</feature>
<name>A0A840QM76_9BACI</name>